<feature type="region of interest" description="Disordered" evidence="1">
    <location>
        <begin position="237"/>
        <end position="362"/>
    </location>
</feature>
<dbReference type="Proteomes" id="UP000814176">
    <property type="component" value="Unassembled WGS sequence"/>
</dbReference>
<dbReference type="Pfam" id="PF13668">
    <property type="entry name" value="Ferritin_2"/>
    <property type="match status" value="1"/>
</dbReference>
<dbReference type="SUPFAM" id="SSF47240">
    <property type="entry name" value="Ferritin-like"/>
    <property type="match status" value="1"/>
</dbReference>
<name>A0ABQ8KXC4_9APHY</name>
<keyword evidence="2" id="KW-0732">Signal</keyword>
<feature type="compositionally biased region" description="Low complexity" evidence="1">
    <location>
        <begin position="309"/>
        <end position="362"/>
    </location>
</feature>
<feature type="compositionally biased region" description="Low complexity" evidence="1">
    <location>
        <begin position="259"/>
        <end position="301"/>
    </location>
</feature>
<evidence type="ECO:0000313" key="3">
    <source>
        <dbReference type="EMBL" id="KAH9843703.1"/>
    </source>
</evidence>
<evidence type="ECO:0000313" key="4">
    <source>
        <dbReference type="Proteomes" id="UP000814176"/>
    </source>
</evidence>
<dbReference type="PANTHER" id="PTHR31694">
    <property type="entry name" value="DESICCATION-LIKE PROTEIN"/>
    <property type="match status" value="1"/>
</dbReference>
<dbReference type="InterPro" id="IPR009078">
    <property type="entry name" value="Ferritin-like_SF"/>
</dbReference>
<dbReference type="PANTHER" id="PTHR31694:SF26">
    <property type="entry name" value="OS05G0151100 PROTEIN"/>
    <property type="match status" value="1"/>
</dbReference>
<sequence>MRPSSSILFLAVPLLASAVPTFLKRANSADVTVLQFAGVLEDLETQFYTQALSKFQASDFTTAGFTDPNVPIQQFTAIGKDEATHLSFIGDALKSLGAATVSGCQFDFSSALTDVATMAPIARTVENVGVAAYLGAANLIKDPTILTAAATILTVEARHQTILNLVNNATSIPQAFDIPLTPNEVLAIAGGFISGCSTGITANTALAISNTGSIVAGTTLTFTSTALKGNQANIAARHDKGKASGNSMGAGSTGANGNSTSMGAAGNATSSGTSSKGSMSSGKGMNSGAASMGMNSGASSKDMNSGATSKGMNSGSSSKGMNSGSSSKGMNSGSSSKDQNKNSGSSSNNNNSTSSSSNSTSSANSTCSASSQLFCQIMVGGATTSMSMAIDSCKIPDGLNGPAAVFVTCDENTLPNDVVARAANSGSVLAGPTIIFIDVEVDILAGLSKTGASCEGSGNNNSASSSSSSSAMMGSSTAASSTMMAASSSSSSSAMMGSSAAASSTMMAASSAAAMSTMAASSAAAMSTNMVASSAAAMSTNMAVSTAAGAGSSGAVTTTINSSQAMSILSEASAEATAPSVAGGAAAGAVATAGSAVNNVMFGSVPARR</sequence>
<dbReference type="CDD" id="cd00657">
    <property type="entry name" value="Ferritin_like"/>
    <property type="match status" value="1"/>
</dbReference>
<feature type="compositionally biased region" description="Polar residues" evidence="1">
    <location>
        <begin position="244"/>
        <end position="258"/>
    </location>
</feature>
<accession>A0ABQ8KXC4</accession>
<comment type="caution">
    <text evidence="3">The sequence shown here is derived from an EMBL/GenBank/DDBJ whole genome shotgun (WGS) entry which is preliminary data.</text>
</comment>
<gene>
    <name evidence="3" type="ORF">C8Q71DRAFT_852227</name>
</gene>
<proteinExistence type="predicted"/>
<feature type="signal peptide" evidence="2">
    <location>
        <begin position="1"/>
        <end position="18"/>
    </location>
</feature>
<protein>
    <submittedName>
        <fullName evidence="3">Ferritin-like domain-containing protein</fullName>
    </submittedName>
</protein>
<organism evidence="3 4">
    <name type="scientific">Rhodofomes roseus</name>
    <dbReference type="NCBI Taxonomy" id="34475"/>
    <lineage>
        <taxon>Eukaryota</taxon>
        <taxon>Fungi</taxon>
        <taxon>Dikarya</taxon>
        <taxon>Basidiomycota</taxon>
        <taxon>Agaricomycotina</taxon>
        <taxon>Agaricomycetes</taxon>
        <taxon>Polyporales</taxon>
        <taxon>Rhodofomes</taxon>
    </lineage>
</organism>
<dbReference type="EMBL" id="JADCUA010000001">
    <property type="protein sequence ID" value="KAH9843703.1"/>
    <property type="molecule type" value="Genomic_DNA"/>
</dbReference>
<feature type="chain" id="PRO_5045792714" evidence="2">
    <location>
        <begin position="19"/>
        <end position="609"/>
    </location>
</feature>
<dbReference type="RefSeq" id="XP_047784513.1">
    <property type="nucleotide sequence ID" value="XM_047926810.1"/>
</dbReference>
<dbReference type="GeneID" id="72007542"/>
<evidence type="ECO:0000256" key="2">
    <source>
        <dbReference type="SAM" id="SignalP"/>
    </source>
</evidence>
<dbReference type="InterPro" id="IPR052965">
    <property type="entry name" value="Pigment-catalase-like"/>
</dbReference>
<reference evidence="3 4" key="1">
    <citation type="journal article" date="2021" name="Environ. Microbiol.">
        <title>Gene family expansions and transcriptome signatures uncover fungal adaptations to wood decay.</title>
        <authorList>
            <person name="Hage H."/>
            <person name="Miyauchi S."/>
            <person name="Viragh M."/>
            <person name="Drula E."/>
            <person name="Min B."/>
            <person name="Chaduli D."/>
            <person name="Navarro D."/>
            <person name="Favel A."/>
            <person name="Norest M."/>
            <person name="Lesage-Meessen L."/>
            <person name="Balint B."/>
            <person name="Merenyi Z."/>
            <person name="de Eugenio L."/>
            <person name="Morin E."/>
            <person name="Martinez A.T."/>
            <person name="Baldrian P."/>
            <person name="Stursova M."/>
            <person name="Martinez M.J."/>
            <person name="Novotny C."/>
            <person name="Magnuson J.K."/>
            <person name="Spatafora J.W."/>
            <person name="Maurice S."/>
            <person name="Pangilinan J."/>
            <person name="Andreopoulos W."/>
            <person name="LaButti K."/>
            <person name="Hundley H."/>
            <person name="Na H."/>
            <person name="Kuo A."/>
            <person name="Barry K."/>
            <person name="Lipzen A."/>
            <person name="Henrissat B."/>
            <person name="Riley R."/>
            <person name="Ahrendt S."/>
            <person name="Nagy L.G."/>
            <person name="Grigoriev I.V."/>
            <person name="Martin F."/>
            <person name="Rosso M.N."/>
        </authorList>
    </citation>
    <scope>NUCLEOTIDE SEQUENCE [LARGE SCALE GENOMIC DNA]</scope>
    <source>
        <strain evidence="3 4">CIRM-BRFM 1785</strain>
    </source>
</reference>
<keyword evidence="4" id="KW-1185">Reference proteome</keyword>
<evidence type="ECO:0000256" key="1">
    <source>
        <dbReference type="SAM" id="MobiDB-lite"/>
    </source>
</evidence>